<dbReference type="AlphaFoldDB" id="A0AAC9KAW4"/>
<dbReference type="GO" id="GO:0051539">
    <property type="term" value="F:4 iron, 4 sulfur cluster binding"/>
    <property type="evidence" value="ECO:0007669"/>
    <property type="project" value="UniProtKB-UniRule"/>
</dbReference>
<dbReference type="EMBL" id="CP018191">
    <property type="protein sequence ID" value="APH53773.1"/>
    <property type="molecule type" value="Genomic_DNA"/>
</dbReference>
<comment type="cofactor">
    <cofactor evidence="4">
        <name>[4Fe-4S] cluster</name>
        <dbReference type="ChEBI" id="CHEBI:49883"/>
    </cofactor>
    <text evidence="4">Binds 1 [4Fe-4S] cluster per subunit.</text>
</comment>
<comment type="similarity">
    <text evidence="1 4">Belongs to the PAPS reductase family. CysH subfamily.</text>
</comment>
<keyword evidence="2 4" id="KW-0560">Oxidoreductase</keyword>
<feature type="binding site" evidence="4">
    <location>
        <position position="216"/>
    </location>
    <ligand>
        <name>[4Fe-4S] cluster</name>
        <dbReference type="ChEBI" id="CHEBI:49883"/>
    </ligand>
</feature>
<dbReference type="Gene3D" id="3.40.50.620">
    <property type="entry name" value="HUPs"/>
    <property type="match status" value="1"/>
</dbReference>
<dbReference type="InterPro" id="IPR002500">
    <property type="entry name" value="PAPS_reduct_dom"/>
</dbReference>
<dbReference type="GO" id="GO:0019379">
    <property type="term" value="P:sulfate assimilation, phosphoadenylyl sulfate reduction by phosphoadenylyl-sulfate reductase (thioredoxin)"/>
    <property type="evidence" value="ECO:0007669"/>
    <property type="project" value="UniProtKB-UniRule"/>
</dbReference>
<feature type="binding site" evidence="4">
    <location>
        <position position="136"/>
    </location>
    <ligand>
        <name>[4Fe-4S] cluster</name>
        <dbReference type="ChEBI" id="CHEBI:49883"/>
    </ligand>
</feature>
<dbReference type="HAMAP" id="MF_00063">
    <property type="entry name" value="CysH"/>
    <property type="match status" value="1"/>
</dbReference>
<name>A0AAC9KAW4_9PROT</name>
<dbReference type="GO" id="GO:0070814">
    <property type="term" value="P:hydrogen sulfide biosynthetic process"/>
    <property type="evidence" value="ECO:0007669"/>
    <property type="project" value="UniProtKB-UniRule"/>
</dbReference>
<evidence type="ECO:0000256" key="1">
    <source>
        <dbReference type="ARBA" id="ARBA00009732"/>
    </source>
</evidence>
<evidence type="ECO:0000313" key="8">
    <source>
        <dbReference type="Proteomes" id="UP000182373"/>
    </source>
</evidence>
<protein>
    <recommendedName>
        <fullName evidence="4">Adenosine 5'-phosphosulfate reductase</fullName>
        <shortName evidence="4">APS reductase</shortName>
        <ecNumber evidence="4">1.8.4.10</ecNumber>
    </recommendedName>
    <alternativeName>
        <fullName evidence="4">5'-adenylylsulfate reductase</fullName>
    </alternativeName>
    <alternativeName>
        <fullName evidence="4">Thioredoxin-dependent 5'-adenylylsulfate reductase</fullName>
    </alternativeName>
</protein>
<gene>
    <name evidence="4" type="primary">cysH</name>
    <name evidence="7" type="ORF">GbCGDNIH9_0530</name>
</gene>
<dbReference type="PANTHER" id="PTHR46509">
    <property type="entry name" value="PHOSPHOADENOSINE PHOSPHOSULFATE REDUCTASE"/>
    <property type="match status" value="1"/>
</dbReference>
<dbReference type="SUPFAM" id="SSF52402">
    <property type="entry name" value="Adenine nucleotide alpha hydrolases-like"/>
    <property type="match status" value="1"/>
</dbReference>
<feature type="binding site" evidence="4">
    <location>
        <position position="135"/>
    </location>
    <ligand>
        <name>[4Fe-4S] cluster</name>
        <dbReference type="ChEBI" id="CHEBI:49883"/>
    </ligand>
</feature>
<dbReference type="Pfam" id="PF01507">
    <property type="entry name" value="PAPS_reduct"/>
    <property type="match status" value="1"/>
</dbReference>
<feature type="region of interest" description="Disordered" evidence="5">
    <location>
        <begin position="225"/>
        <end position="249"/>
    </location>
</feature>
<reference evidence="8" key="1">
    <citation type="submission" date="2016-11" db="EMBL/GenBank/DDBJ databases">
        <title>Comparative genomic and phenotypic analysis of Granulibacter bethesdensis clinical isolates from patients with chronic granulomatous disease.</title>
        <authorList>
            <person name="Zarember K.A."/>
            <person name="Porcella S.F."/>
            <person name="Chu J."/>
            <person name="Ding L."/>
            <person name="Dahlstrom E."/>
            <person name="Barbian K."/>
            <person name="Martens C."/>
            <person name="Sykora L."/>
            <person name="Kramer S."/>
            <person name="Pettinato A.M."/>
            <person name="Hong H."/>
            <person name="Wald G."/>
            <person name="Berg L.J."/>
            <person name="Rogge L.S."/>
            <person name="Greenberg D.E."/>
            <person name="Falcone E.L."/>
            <person name="Neves J.F."/>
            <person name="Simoes M.J."/>
            <person name="Casal M."/>
            <person name="Rodriguez-Lopez F.C."/>
            <person name="Zelazny A."/>
            <person name="Gallin J.I."/>
            <person name="Holland S.M."/>
        </authorList>
    </citation>
    <scope>NUCLEOTIDE SEQUENCE [LARGE SCALE GENOMIC DNA]</scope>
    <source>
        <strain evidence="8">NIH9.1</strain>
    </source>
</reference>
<dbReference type="GO" id="GO:0004604">
    <property type="term" value="F:phosphoadenylyl-sulfate reductase (thioredoxin) activity"/>
    <property type="evidence" value="ECO:0007669"/>
    <property type="project" value="UniProtKB-UniRule"/>
</dbReference>
<evidence type="ECO:0000256" key="3">
    <source>
        <dbReference type="ARBA" id="ARBA00024327"/>
    </source>
</evidence>
<feature type="active site" description="Nucleophile; cysteine thiosulfonate intermediate" evidence="4">
    <location>
        <position position="242"/>
    </location>
</feature>
<evidence type="ECO:0000256" key="5">
    <source>
        <dbReference type="SAM" id="MobiDB-lite"/>
    </source>
</evidence>
<dbReference type="PIRSF" id="PIRSF000857">
    <property type="entry name" value="PAPS_reductase"/>
    <property type="match status" value="1"/>
</dbReference>
<accession>A0AAC9KAW4</accession>
<evidence type="ECO:0000256" key="2">
    <source>
        <dbReference type="ARBA" id="ARBA00023002"/>
    </source>
</evidence>
<comment type="subcellular location">
    <subcellularLocation>
        <location evidence="4">Cytoplasm</location>
    </subcellularLocation>
</comment>
<dbReference type="GO" id="GO:0005737">
    <property type="term" value="C:cytoplasm"/>
    <property type="evidence" value="ECO:0007669"/>
    <property type="project" value="UniProtKB-SubCell"/>
</dbReference>
<keyword evidence="4" id="KW-0411">Iron-sulfur</keyword>
<dbReference type="GO" id="GO:0046872">
    <property type="term" value="F:metal ion binding"/>
    <property type="evidence" value="ECO:0007669"/>
    <property type="project" value="UniProtKB-KW"/>
</dbReference>
<dbReference type="InterPro" id="IPR004511">
    <property type="entry name" value="PAPS/APS_Rdtase"/>
</dbReference>
<dbReference type="EC" id="1.8.4.10" evidence="4"/>
<dbReference type="GO" id="GO:0043866">
    <property type="term" value="F:adenylyl-sulfate reductase (thioredoxin) activity"/>
    <property type="evidence" value="ECO:0007669"/>
    <property type="project" value="UniProtKB-EC"/>
</dbReference>
<feature type="binding site" evidence="4">
    <location>
        <position position="219"/>
    </location>
    <ligand>
        <name>[4Fe-4S] cluster</name>
        <dbReference type="ChEBI" id="CHEBI:49883"/>
    </ligand>
</feature>
<dbReference type="InterPro" id="IPR014729">
    <property type="entry name" value="Rossmann-like_a/b/a_fold"/>
</dbReference>
<comment type="catalytic activity">
    <reaction evidence="4">
        <text>[thioredoxin]-disulfide + sulfite + AMP + 2 H(+) = adenosine 5'-phosphosulfate + [thioredoxin]-dithiol</text>
        <dbReference type="Rhea" id="RHEA:21976"/>
        <dbReference type="Rhea" id="RHEA-COMP:10698"/>
        <dbReference type="Rhea" id="RHEA-COMP:10700"/>
        <dbReference type="ChEBI" id="CHEBI:15378"/>
        <dbReference type="ChEBI" id="CHEBI:17359"/>
        <dbReference type="ChEBI" id="CHEBI:29950"/>
        <dbReference type="ChEBI" id="CHEBI:50058"/>
        <dbReference type="ChEBI" id="CHEBI:58243"/>
        <dbReference type="ChEBI" id="CHEBI:456215"/>
        <dbReference type="EC" id="1.8.4.10"/>
    </reaction>
</comment>
<sequence length="249" mass="27159">MQMQDAALEKHLQDDATAAREASLHPVTDMVSAPHGAGLPLLRQAITEEFAGRIAVVSSFGAESALLLALVAEIDPATPIIFLETERHFPETLAYRQELANLLGLTGIRDIYPDPDEAAAQDPDAELWYFDADACCALRKVRPLEKALSGFDAWISGRKRHQASTRAALPFREVEGKFTKFNPLADWGAADIEAEMTRRQLPRHPLVAKGYPSIGCAPCTQPVAPGADPRSGRWRGRAKTECGIHRPTG</sequence>
<evidence type="ECO:0000259" key="6">
    <source>
        <dbReference type="Pfam" id="PF01507"/>
    </source>
</evidence>
<feature type="compositionally biased region" description="Basic and acidic residues" evidence="5">
    <location>
        <begin position="238"/>
        <end position="249"/>
    </location>
</feature>
<organism evidence="7 8">
    <name type="scientific">Granulibacter bethesdensis</name>
    <dbReference type="NCBI Taxonomy" id="364410"/>
    <lineage>
        <taxon>Bacteria</taxon>
        <taxon>Pseudomonadati</taxon>
        <taxon>Pseudomonadota</taxon>
        <taxon>Alphaproteobacteria</taxon>
        <taxon>Acetobacterales</taxon>
        <taxon>Acetobacteraceae</taxon>
        <taxon>Granulibacter</taxon>
    </lineage>
</organism>
<keyword evidence="4" id="KW-0479">Metal-binding</keyword>
<dbReference type="Proteomes" id="UP000182373">
    <property type="component" value="Chromosome"/>
</dbReference>
<evidence type="ECO:0000313" key="7">
    <source>
        <dbReference type="EMBL" id="APH53773.1"/>
    </source>
</evidence>
<dbReference type="PANTHER" id="PTHR46509:SF1">
    <property type="entry name" value="PHOSPHOADENOSINE PHOSPHOSULFATE REDUCTASE"/>
    <property type="match status" value="1"/>
</dbReference>
<dbReference type="NCBIfam" id="NF002537">
    <property type="entry name" value="PRK02090.1"/>
    <property type="match status" value="1"/>
</dbReference>
<evidence type="ECO:0000256" key="4">
    <source>
        <dbReference type="HAMAP-Rule" id="MF_00063"/>
    </source>
</evidence>
<proteinExistence type="inferred from homology"/>
<keyword evidence="4" id="KW-0963">Cytoplasm</keyword>
<feature type="domain" description="Phosphoadenosine phosphosulphate reductase" evidence="6">
    <location>
        <begin position="54"/>
        <end position="222"/>
    </location>
</feature>
<keyword evidence="4" id="KW-0408">Iron</keyword>
<comment type="pathway">
    <text evidence="3 4">Sulfur metabolism; hydrogen sulfide biosynthesis; sulfite from sulfate.</text>
</comment>
<dbReference type="RefSeq" id="WP_172822881.1">
    <property type="nucleotide sequence ID" value="NZ_CP018191.1"/>
</dbReference>
<comment type="function">
    <text evidence="4">Catalyzes the formation of sulfite from adenosine 5'-phosphosulfate (APS) using thioredoxin as an electron donor.</text>
</comment>